<protein>
    <submittedName>
        <fullName evidence="1">Uncharacterized protein</fullName>
    </submittedName>
</protein>
<accession>A0A514D6X6</accession>
<reference evidence="1" key="1">
    <citation type="submission" date="2019-05" db="EMBL/GenBank/DDBJ databases">
        <title>Metatranscriptomic reconstruction reveals RNA viruses with the potential to shape carbon cycling in soil.</title>
        <authorList>
            <person name="Starr E.P."/>
            <person name="Nuccio E."/>
            <person name="Pett-Ridge J."/>
            <person name="Banfield J.F."/>
            <person name="Firestone M.K."/>
        </authorList>
    </citation>
    <scope>NUCLEOTIDE SEQUENCE</scope>
    <source>
        <strain evidence="1">H4_Rhizo_Litter_19_scaffold_469</strain>
    </source>
</reference>
<gene>
    <name evidence="1" type="ORF">H4RhizoLitter19469_000002</name>
</gene>
<dbReference type="EMBL" id="MN034767">
    <property type="protein sequence ID" value="QDH89345.1"/>
    <property type="molecule type" value="Genomic_RNA"/>
</dbReference>
<organism evidence="1">
    <name type="scientific">Leviviridae sp</name>
    <dbReference type="NCBI Taxonomy" id="2027243"/>
    <lineage>
        <taxon>Viruses</taxon>
        <taxon>Riboviria</taxon>
        <taxon>Orthornavirae</taxon>
        <taxon>Lenarviricota</taxon>
        <taxon>Leviviricetes</taxon>
        <taxon>Norzivirales</taxon>
        <taxon>Fiersviridae</taxon>
    </lineage>
</organism>
<sequence length="132" mass="15074">MITVTSWKEYTTHLIARGFYLTLAAERRTEAQWKHAERLAGLCVSGEGPLHTTLDFTNGKSRLPIEYDMELTYVGETCKLDLHVCRRLLWSLAHFGQMLAGLPEGESYEYYVEPDSDDRQLCIAASVLFKVQ</sequence>
<evidence type="ECO:0000313" key="1">
    <source>
        <dbReference type="EMBL" id="QDH89345.1"/>
    </source>
</evidence>
<proteinExistence type="predicted"/>
<name>A0A514D6X6_9VIRU</name>